<dbReference type="PROSITE" id="PS51257">
    <property type="entry name" value="PROKAR_LIPOPROTEIN"/>
    <property type="match status" value="1"/>
</dbReference>
<reference evidence="1" key="2">
    <citation type="submission" date="2020-09" db="EMBL/GenBank/DDBJ databases">
        <authorList>
            <person name="Sun Q."/>
            <person name="Ohkuma M."/>
        </authorList>
    </citation>
    <scope>NUCLEOTIDE SEQUENCE</scope>
    <source>
        <strain evidence="1">JCM 4633</strain>
    </source>
</reference>
<proteinExistence type="predicted"/>
<accession>A0A918TRD2</accession>
<dbReference type="Proteomes" id="UP000646244">
    <property type="component" value="Unassembled WGS sequence"/>
</dbReference>
<evidence type="ECO:0000313" key="2">
    <source>
        <dbReference type="Proteomes" id="UP000646244"/>
    </source>
</evidence>
<sequence length="86" mass="9242">MYEKPSVGLAAICSSALVITGPVLTTCGCPRRGRNASPEAVPPAFFLLRERSRLLQVAVLDKHGNLDRFGLCLLHDHFRLAAGATP</sequence>
<dbReference type="EMBL" id="BMVB01000014">
    <property type="protein sequence ID" value="GHC59943.1"/>
    <property type="molecule type" value="Genomic_DNA"/>
</dbReference>
<reference evidence="1" key="1">
    <citation type="journal article" date="2014" name="Int. J. Syst. Evol. Microbiol.">
        <title>Complete genome sequence of Corynebacterium casei LMG S-19264T (=DSM 44701T), isolated from a smear-ripened cheese.</title>
        <authorList>
            <consortium name="US DOE Joint Genome Institute (JGI-PGF)"/>
            <person name="Walter F."/>
            <person name="Albersmeier A."/>
            <person name="Kalinowski J."/>
            <person name="Ruckert C."/>
        </authorList>
    </citation>
    <scope>NUCLEOTIDE SEQUENCE</scope>
    <source>
        <strain evidence="1">JCM 4633</strain>
    </source>
</reference>
<comment type="caution">
    <text evidence="1">The sequence shown here is derived from an EMBL/GenBank/DDBJ whole genome shotgun (WGS) entry which is preliminary data.</text>
</comment>
<name>A0A918TRD2_STRCJ</name>
<gene>
    <name evidence="1" type="ORF">GCM10010507_41120</name>
</gene>
<organism evidence="1 2">
    <name type="scientific">Streptomyces cinnamoneus</name>
    <name type="common">Streptoverticillium cinnamoneum</name>
    <dbReference type="NCBI Taxonomy" id="53446"/>
    <lineage>
        <taxon>Bacteria</taxon>
        <taxon>Bacillati</taxon>
        <taxon>Actinomycetota</taxon>
        <taxon>Actinomycetes</taxon>
        <taxon>Kitasatosporales</taxon>
        <taxon>Streptomycetaceae</taxon>
        <taxon>Streptomyces</taxon>
        <taxon>Streptomyces cinnamoneus group</taxon>
    </lineage>
</organism>
<dbReference type="AlphaFoldDB" id="A0A918TRD2"/>
<protein>
    <submittedName>
        <fullName evidence="1">Uncharacterized protein</fullName>
    </submittedName>
</protein>
<evidence type="ECO:0000313" key="1">
    <source>
        <dbReference type="EMBL" id="GHC59943.1"/>
    </source>
</evidence>